<accession>A0A9D4EPS0</accession>
<reference evidence="1" key="2">
    <citation type="submission" date="2020-11" db="EMBL/GenBank/DDBJ databases">
        <authorList>
            <person name="McCartney M.A."/>
            <person name="Auch B."/>
            <person name="Kono T."/>
            <person name="Mallez S."/>
            <person name="Becker A."/>
            <person name="Gohl D.M."/>
            <person name="Silverstein K.A.T."/>
            <person name="Koren S."/>
            <person name="Bechman K.B."/>
            <person name="Herman A."/>
            <person name="Abrahante J.E."/>
            <person name="Garbe J."/>
        </authorList>
    </citation>
    <scope>NUCLEOTIDE SEQUENCE</scope>
    <source>
        <strain evidence="1">Duluth1</strain>
        <tissue evidence="1">Whole animal</tissue>
    </source>
</reference>
<dbReference type="EMBL" id="JAIWYP010000008">
    <property type="protein sequence ID" value="KAH3784167.1"/>
    <property type="molecule type" value="Genomic_DNA"/>
</dbReference>
<organism evidence="1 2">
    <name type="scientific">Dreissena polymorpha</name>
    <name type="common">Zebra mussel</name>
    <name type="synonym">Mytilus polymorpha</name>
    <dbReference type="NCBI Taxonomy" id="45954"/>
    <lineage>
        <taxon>Eukaryota</taxon>
        <taxon>Metazoa</taxon>
        <taxon>Spiralia</taxon>
        <taxon>Lophotrochozoa</taxon>
        <taxon>Mollusca</taxon>
        <taxon>Bivalvia</taxon>
        <taxon>Autobranchia</taxon>
        <taxon>Heteroconchia</taxon>
        <taxon>Euheterodonta</taxon>
        <taxon>Imparidentia</taxon>
        <taxon>Neoheterodontei</taxon>
        <taxon>Myida</taxon>
        <taxon>Dreissenoidea</taxon>
        <taxon>Dreissenidae</taxon>
        <taxon>Dreissena</taxon>
    </lineage>
</organism>
<evidence type="ECO:0000313" key="2">
    <source>
        <dbReference type="Proteomes" id="UP000828390"/>
    </source>
</evidence>
<evidence type="ECO:0000313" key="1">
    <source>
        <dbReference type="EMBL" id="KAH3784167.1"/>
    </source>
</evidence>
<dbReference type="AlphaFoldDB" id="A0A9D4EPS0"/>
<keyword evidence="2" id="KW-1185">Reference proteome</keyword>
<name>A0A9D4EPS0_DREPO</name>
<protein>
    <submittedName>
        <fullName evidence="1">Uncharacterized protein</fullName>
    </submittedName>
</protein>
<reference evidence="1" key="1">
    <citation type="journal article" date="2019" name="bioRxiv">
        <title>The Genome of the Zebra Mussel, Dreissena polymorpha: A Resource for Invasive Species Research.</title>
        <authorList>
            <person name="McCartney M.A."/>
            <person name="Auch B."/>
            <person name="Kono T."/>
            <person name="Mallez S."/>
            <person name="Zhang Y."/>
            <person name="Obille A."/>
            <person name="Becker A."/>
            <person name="Abrahante J.E."/>
            <person name="Garbe J."/>
            <person name="Badalamenti J.P."/>
            <person name="Herman A."/>
            <person name="Mangelson H."/>
            <person name="Liachko I."/>
            <person name="Sullivan S."/>
            <person name="Sone E.D."/>
            <person name="Koren S."/>
            <person name="Silverstein K.A.T."/>
            <person name="Beckman K.B."/>
            <person name="Gohl D.M."/>
        </authorList>
    </citation>
    <scope>NUCLEOTIDE SEQUENCE</scope>
    <source>
        <strain evidence="1">Duluth1</strain>
        <tissue evidence="1">Whole animal</tissue>
    </source>
</reference>
<comment type="caution">
    <text evidence="1">The sequence shown here is derived from an EMBL/GenBank/DDBJ whole genome shotgun (WGS) entry which is preliminary data.</text>
</comment>
<gene>
    <name evidence="1" type="ORF">DPMN_162119</name>
</gene>
<dbReference type="Proteomes" id="UP000828390">
    <property type="component" value="Unassembled WGS sequence"/>
</dbReference>
<proteinExistence type="predicted"/>
<sequence length="62" mass="7182">MSNLGFPYFLAEACALERSLQLHMTTIKPTREAVVTGYKSKRICRRERTPMTVSDGRRDRHV</sequence>